<sequence>MYKTILYDWNEKDGYITITLNRPEKRNAVSGLMCEELDEALEKAKKEDLKFLILTGAGEKAFCSGGDLEFFHADLDGDEAAERLGKMKDLLYKIATFPVPTICMLNRDARGGGCELASACDFRFADEDSSHGFVQGKLGILPGWGGGTLLYHRMDTAKAYYWLTTSVIHHASTLKDWGWIQQTYKRDNPSSIDELFSPFVEKNGNQMRILKSQWLKSFINIKAKMEEELMQCMELWGSKAHKEAVNSFLKKQGKK</sequence>
<dbReference type="PANTHER" id="PTHR11941">
    <property type="entry name" value="ENOYL-COA HYDRATASE-RELATED"/>
    <property type="match status" value="1"/>
</dbReference>
<evidence type="ECO:0000256" key="1">
    <source>
        <dbReference type="ARBA" id="ARBA00023239"/>
    </source>
</evidence>
<dbReference type="GO" id="GO:0005829">
    <property type="term" value="C:cytosol"/>
    <property type="evidence" value="ECO:0007669"/>
    <property type="project" value="TreeGrafter"/>
</dbReference>
<dbReference type="PANTHER" id="PTHR11941:SF27">
    <property type="entry name" value="ETHYLMALONYL-COA DECARBOXYLASE"/>
    <property type="match status" value="1"/>
</dbReference>
<dbReference type="RefSeq" id="WP_221452609.1">
    <property type="nucleotide sequence ID" value="NZ_CADDWK010000015.1"/>
</dbReference>
<gene>
    <name evidence="2" type="ORF">HNQ94_003509</name>
</gene>
<accession>A0A841Q9G5</accession>
<organism evidence="2 3">
    <name type="scientific">Salirhabdus euzebyi</name>
    <dbReference type="NCBI Taxonomy" id="394506"/>
    <lineage>
        <taxon>Bacteria</taxon>
        <taxon>Bacillati</taxon>
        <taxon>Bacillota</taxon>
        <taxon>Bacilli</taxon>
        <taxon>Bacillales</taxon>
        <taxon>Bacillaceae</taxon>
        <taxon>Salirhabdus</taxon>
    </lineage>
</organism>
<name>A0A841Q9G5_9BACI</name>
<dbReference type="GO" id="GO:0016829">
    <property type="term" value="F:lyase activity"/>
    <property type="evidence" value="ECO:0007669"/>
    <property type="project" value="UniProtKB-KW"/>
</dbReference>
<reference evidence="2 3" key="1">
    <citation type="submission" date="2020-08" db="EMBL/GenBank/DDBJ databases">
        <title>Genomic Encyclopedia of Type Strains, Phase IV (KMG-IV): sequencing the most valuable type-strain genomes for metagenomic binning, comparative biology and taxonomic classification.</title>
        <authorList>
            <person name="Goeker M."/>
        </authorList>
    </citation>
    <scope>NUCLEOTIDE SEQUENCE [LARGE SCALE GENOMIC DNA]</scope>
    <source>
        <strain evidence="2 3">DSM 19612</strain>
    </source>
</reference>
<dbReference type="SUPFAM" id="SSF52096">
    <property type="entry name" value="ClpP/crotonase"/>
    <property type="match status" value="1"/>
</dbReference>
<comment type="caution">
    <text evidence="2">The sequence shown here is derived from an EMBL/GenBank/DDBJ whole genome shotgun (WGS) entry which is preliminary data.</text>
</comment>
<proteinExistence type="predicted"/>
<dbReference type="GO" id="GO:0006635">
    <property type="term" value="P:fatty acid beta-oxidation"/>
    <property type="evidence" value="ECO:0007669"/>
    <property type="project" value="TreeGrafter"/>
</dbReference>
<keyword evidence="3" id="KW-1185">Reference proteome</keyword>
<keyword evidence="1" id="KW-0456">Lyase</keyword>
<dbReference type="Gene3D" id="3.90.226.10">
    <property type="entry name" value="2-enoyl-CoA Hydratase, Chain A, domain 1"/>
    <property type="match status" value="1"/>
</dbReference>
<dbReference type="Pfam" id="PF00378">
    <property type="entry name" value="ECH_1"/>
    <property type="match status" value="1"/>
</dbReference>
<dbReference type="InterPro" id="IPR001753">
    <property type="entry name" value="Enoyl-CoA_hydra/iso"/>
</dbReference>
<evidence type="ECO:0000313" key="3">
    <source>
        <dbReference type="Proteomes" id="UP000581688"/>
    </source>
</evidence>
<dbReference type="Proteomes" id="UP000581688">
    <property type="component" value="Unassembled WGS sequence"/>
</dbReference>
<dbReference type="EMBL" id="JACHGH010000014">
    <property type="protein sequence ID" value="MBB6455015.1"/>
    <property type="molecule type" value="Genomic_DNA"/>
</dbReference>
<evidence type="ECO:0000313" key="2">
    <source>
        <dbReference type="EMBL" id="MBB6455015.1"/>
    </source>
</evidence>
<dbReference type="AlphaFoldDB" id="A0A841Q9G5"/>
<dbReference type="CDD" id="cd06558">
    <property type="entry name" value="crotonase-like"/>
    <property type="match status" value="1"/>
</dbReference>
<protein>
    <submittedName>
        <fullName evidence="2">Enoyl-CoA hydratase/carnithine racemase</fullName>
    </submittedName>
</protein>
<dbReference type="InterPro" id="IPR029045">
    <property type="entry name" value="ClpP/crotonase-like_dom_sf"/>
</dbReference>